<dbReference type="GO" id="GO:0009244">
    <property type="term" value="P:lipopolysaccharide core region biosynthetic process"/>
    <property type="evidence" value="ECO:0007669"/>
    <property type="project" value="UniProtKB-UniRule"/>
</dbReference>
<dbReference type="HAMAP" id="MF_00521">
    <property type="entry name" value="KDO_kinase"/>
    <property type="match status" value="1"/>
</dbReference>
<gene>
    <name evidence="15" type="primary">kdkA</name>
    <name evidence="16" type="ORF">J2T55_000680</name>
</gene>
<comment type="catalytic activity">
    <reaction evidence="14 15">
        <text>an alpha-Kdo-(2-&gt;6)-lipid IVA + ATP = a 4-O-phospho-alpha-Kdo-(2-&gt;6)-lipid IVA + ADP + H(+)</text>
        <dbReference type="Rhea" id="RHEA:74271"/>
        <dbReference type="ChEBI" id="CHEBI:15378"/>
        <dbReference type="ChEBI" id="CHEBI:30616"/>
        <dbReference type="ChEBI" id="CHEBI:176428"/>
        <dbReference type="ChEBI" id="CHEBI:193140"/>
        <dbReference type="ChEBI" id="CHEBI:456216"/>
        <dbReference type="EC" id="2.7.1.166"/>
    </reaction>
</comment>
<dbReference type="AlphaFoldDB" id="A0AAE3HHY5"/>
<evidence type="ECO:0000256" key="15">
    <source>
        <dbReference type="HAMAP-Rule" id="MF_00521"/>
    </source>
</evidence>
<evidence type="ECO:0000256" key="10">
    <source>
        <dbReference type="ARBA" id="ARBA00022840"/>
    </source>
</evidence>
<evidence type="ECO:0000313" key="16">
    <source>
        <dbReference type="EMBL" id="MCS3902676.1"/>
    </source>
</evidence>
<evidence type="ECO:0000256" key="8">
    <source>
        <dbReference type="ARBA" id="ARBA00022741"/>
    </source>
</evidence>
<evidence type="ECO:0000256" key="4">
    <source>
        <dbReference type="ARBA" id="ARBA00011988"/>
    </source>
</evidence>
<comment type="caution">
    <text evidence="16">The sequence shown here is derived from an EMBL/GenBank/DDBJ whole genome shotgun (WGS) entry which is preliminary data.</text>
</comment>
<evidence type="ECO:0000256" key="12">
    <source>
        <dbReference type="ARBA" id="ARBA00023136"/>
    </source>
</evidence>
<dbReference type="EMBL" id="JANUCT010000004">
    <property type="protein sequence ID" value="MCS3902676.1"/>
    <property type="molecule type" value="Genomic_DNA"/>
</dbReference>
<dbReference type="SUPFAM" id="SSF56112">
    <property type="entry name" value="Protein kinase-like (PK-like)"/>
    <property type="match status" value="1"/>
</dbReference>
<comment type="similarity">
    <text evidence="3 15">Belongs to the protein kinase superfamily. KdkA/RfaP family.</text>
</comment>
<evidence type="ECO:0000256" key="3">
    <source>
        <dbReference type="ARBA" id="ARBA00010327"/>
    </source>
</evidence>
<evidence type="ECO:0000256" key="13">
    <source>
        <dbReference type="ARBA" id="ARBA00029511"/>
    </source>
</evidence>
<keyword evidence="11 15" id="KW-0448">Lipopolysaccharide biosynthesis</keyword>
<evidence type="ECO:0000313" key="17">
    <source>
        <dbReference type="Proteomes" id="UP001204445"/>
    </source>
</evidence>
<dbReference type="Pfam" id="PF06293">
    <property type="entry name" value="Kdo"/>
    <property type="match status" value="1"/>
</dbReference>
<feature type="active site" evidence="15">
    <location>
        <position position="168"/>
    </location>
</feature>
<dbReference type="GO" id="GO:0016301">
    <property type="term" value="F:kinase activity"/>
    <property type="evidence" value="ECO:0007669"/>
    <property type="project" value="UniProtKB-KW"/>
</dbReference>
<keyword evidence="9 15" id="KW-0418">Kinase</keyword>
<evidence type="ECO:0000256" key="7">
    <source>
        <dbReference type="ARBA" id="ARBA00022679"/>
    </source>
</evidence>
<dbReference type="InterPro" id="IPR011009">
    <property type="entry name" value="Kinase-like_dom_sf"/>
</dbReference>
<keyword evidence="7 15" id="KW-0808">Transferase</keyword>
<keyword evidence="8 15" id="KW-0547">Nucleotide-binding</keyword>
<evidence type="ECO:0000256" key="14">
    <source>
        <dbReference type="ARBA" id="ARBA00034417"/>
    </source>
</evidence>
<evidence type="ECO:0000256" key="11">
    <source>
        <dbReference type="ARBA" id="ARBA00022985"/>
    </source>
</evidence>
<comment type="function">
    <text evidence="15">Catalyzes the ATP-dependent phosphorylation of the 3-deoxy-D-manno-octulosonic acid (Kdo) residue in Kdo-lipid IV(A) at the 4-OH position.</text>
</comment>
<reference evidence="16" key="1">
    <citation type="submission" date="2022-08" db="EMBL/GenBank/DDBJ databases">
        <title>Genomic Encyclopedia of Type Strains, Phase III (KMG-III): the genomes of soil and plant-associated and newly described type strains.</title>
        <authorList>
            <person name="Whitman W."/>
        </authorList>
    </citation>
    <scope>NUCLEOTIDE SEQUENCE</scope>
    <source>
        <strain evidence="16">HMT 1</strain>
    </source>
</reference>
<evidence type="ECO:0000256" key="1">
    <source>
        <dbReference type="ARBA" id="ARBA00004515"/>
    </source>
</evidence>
<dbReference type="InterPro" id="IPR022826">
    <property type="entry name" value="KDO_kinase"/>
</dbReference>
<keyword evidence="5 15" id="KW-1003">Cell membrane</keyword>
<dbReference type="RefSeq" id="WP_259054235.1">
    <property type="nucleotide sequence ID" value="NZ_JANUCT010000004.1"/>
</dbReference>
<name>A0AAE3HHY5_9GAMM</name>
<keyword evidence="17" id="KW-1185">Reference proteome</keyword>
<protein>
    <recommendedName>
        <fullName evidence="13 15">3-deoxy-D-manno-octulosonic acid kinase</fullName>
        <shortName evidence="15">Kdo kinase</shortName>
        <ecNumber evidence="4 15">2.7.1.166</ecNumber>
    </recommendedName>
</protein>
<evidence type="ECO:0000256" key="9">
    <source>
        <dbReference type="ARBA" id="ARBA00022777"/>
    </source>
</evidence>
<sequence>MNPTELEIDRDCILYDADLLDIADAPIFDPDALQTAALLTGQATGRGNSFFFQFSGLNLVLRHYRRGGLVAKLLGDRYLYSGLAASRAWREFTLLARLQQLGLAVPQPVAVRVRRHGVFYRADIVTRQIESSRTLTQCLTQTALAANDWAGIGRTLRQFHDCGVYHADLNAHNILLNAAGRVYLIDFDRGRLRDPRKSGWQQRNLQRLRRSLDKLVAARPGFQFDSNDWSRLLAGYRA</sequence>
<keyword evidence="12 15" id="KW-0472">Membrane</keyword>
<dbReference type="Proteomes" id="UP001204445">
    <property type="component" value="Unassembled WGS sequence"/>
</dbReference>
<dbReference type="Gene3D" id="1.10.510.10">
    <property type="entry name" value="Transferase(Phosphotransferase) domain 1"/>
    <property type="match status" value="1"/>
</dbReference>
<accession>A0AAE3HHY5</accession>
<proteinExistence type="inferred from homology"/>
<dbReference type="GO" id="GO:0005524">
    <property type="term" value="F:ATP binding"/>
    <property type="evidence" value="ECO:0007669"/>
    <property type="project" value="UniProtKB-UniRule"/>
</dbReference>
<dbReference type="EC" id="2.7.1.166" evidence="4 15"/>
<keyword evidence="10 15" id="KW-0067">ATP-binding</keyword>
<evidence type="ECO:0000256" key="6">
    <source>
        <dbReference type="ARBA" id="ARBA00022519"/>
    </source>
</evidence>
<dbReference type="GO" id="GO:0016773">
    <property type="term" value="F:phosphotransferase activity, alcohol group as acceptor"/>
    <property type="evidence" value="ECO:0007669"/>
    <property type="project" value="UniProtKB-UniRule"/>
</dbReference>
<organism evidence="16 17">
    <name type="scientific">Methylohalomonas lacus</name>
    <dbReference type="NCBI Taxonomy" id="398773"/>
    <lineage>
        <taxon>Bacteria</taxon>
        <taxon>Pseudomonadati</taxon>
        <taxon>Pseudomonadota</taxon>
        <taxon>Gammaproteobacteria</taxon>
        <taxon>Methylohalomonadales</taxon>
        <taxon>Methylohalomonadaceae</taxon>
        <taxon>Methylohalomonas</taxon>
    </lineage>
</organism>
<comment type="subcellular location">
    <subcellularLocation>
        <location evidence="1 15">Cell inner membrane</location>
        <topology evidence="1 15">Peripheral membrane protein</topology>
        <orientation evidence="1 15">Cytoplasmic side</orientation>
    </subcellularLocation>
</comment>
<keyword evidence="6 15" id="KW-0997">Cell inner membrane</keyword>
<dbReference type="NCBIfam" id="NF002475">
    <property type="entry name" value="PRK01723.1"/>
    <property type="match status" value="1"/>
</dbReference>
<dbReference type="GO" id="GO:0005886">
    <property type="term" value="C:plasma membrane"/>
    <property type="evidence" value="ECO:0007669"/>
    <property type="project" value="UniProtKB-SubCell"/>
</dbReference>
<comment type="pathway">
    <text evidence="2 15">Bacterial outer membrane biogenesis; LPS core biosynthesis.</text>
</comment>
<evidence type="ECO:0000256" key="5">
    <source>
        <dbReference type="ARBA" id="ARBA00022475"/>
    </source>
</evidence>
<evidence type="ECO:0000256" key="2">
    <source>
        <dbReference type="ARBA" id="ARBA00004713"/>
    </source>
</evidence>